<evidence type="ECO:0000256" key="1">
    <source>
        <dbReference type="SAM" id="MobiDB-lite"/>
    </source>
</evidence>
<dbReference type="HOGENOM" id="CLU_2494761_0_0_11"/>
<feature type="region of interest" description="Disordered" evidence="1">
    <location>
        <begin position="1"/>
        <end position="22"/>
    </location>
</feature>
<dbReference type="KEGG" id="nal:B005_0523"/>
<proteinExistence type="predicted"/>
<dbReference type="Proteomes" id="UP000003779">
    <property type="component" value="Chromosome"/>
</dbReference>
<dbReference type="EMBL" id="CP003788">
    <property type="protein sequence ID" value="AFR08669.1"/>
    <property type="molecule type" value="Genomic_DNA"/>
</dbReference>
<sequence length="86" mass="9463">MADRLRGDGHPPSPPVLVCGRDPVPLGHPGKLNVLHRERSCPTWASVHRRPTRRGVERSPPSRRRGPRALSGTSPISHRARDGRTA</sequence>
<dbReference type="PATRIC" id="fig|1205910.3.peg.489"/>
<reference evidence="3" key="2">
    <citation type="submission" date="2012-08" db="EMBL/GenBank/DDBJ databases">
        <title>Whole-genome sequence of Nocardiopsis alba strain ATCC BAA-2165 associated with honeybees.</title>
        <authorList>
            <person name="Qiao J."/>
            <person name="Chen L."/>
            <person name="Li Y."/>
            <person name="Wang J."/>
            <person name="Zhang W."/>
            <person name="Chen S."/>
        </authorList>
    </citation>
    <scope>NUCLEOTIDE SEQUENCE [LARGE SCALE GENOMIC DNA]</scope>
    <source>
        <strain evidence="3">ATCC BAA-2165 / BE74</strain>
    </source>
</reference>
<accession>J7LCY0</accession>
<evidence type="ECO:0000313" key="2">
    <source>
        <dbReference type="EMBL" id="AFR08669.1"/>
    </source>
</evidence>
<name>J7LCY0_NOCAA</name>
<dbReference type="AlphaFoldDB" id="J7LCY0"/>
<feature type="region of interest" description="Disordered" evidence="1">
    <location>
        <begin position="45"/>
        <end position="86"/>
    </location>
</feature>
<gene>
    <name evidence="2" type="ordered locus">B005_0523</name>
</gene>
<organism evidence="2 3">
    <name type="scientific">Nocardiopsis alba (strain ATCC BAA-2165 / BE74)</name>
    <dbReference type="NCBI Taxonomy" id="1205910"/>
    <lineage>
        <taxon>Bacteria</taxon>
        <taxon>Bacillati</taxon>
        <taxon>Actinomycetota</taxon>
        <taxon>Actinomycetes</taxon>
        <taxon>Streptosporangiales</taxon>
        <taxon>Nocardiopsidaceae</taxon>
        <taxon>Nocardiopsis</taxon>
    </lineage>
</organism>
<dbReference type="STRING" id="1205910.B005_0523"/>
<protein>
    <submittedName>
        <fullName evidence="2">Uncharacterized protein</fullName>
    </submittedName>
</protein>
<reference evidence="2 3" key="1">
    <citation type="journal article" date="2012" name="J. Bacteriol.">
        <title>Whole-Genome Sequence of Nocardiopsis alba Strain ATCC BAA-2165, Associated with Honeybees.</title>
        <authorList>
            <person name="Qiao J."/>
            <person name="Chen L."/>
            <person name="Li Y."/>
            <person name="Wang J."/>
            <person name="Zhang W."/>
            <person name="Chen S."/>
        </authorList>
    </citation>
    <scope>NUCLEOTIDE SEQUENCE [LARGE SCALE GENOMIC DNA]</scope>
    <source>
        <strain evidence="3">ATCC BAA-2165 / BE74</strain>
    </source>
</reference>
<evidence type="ECO:0000313" key="3">
    <source>
        <dbReference type="Proteomes" id="UP000003779"/>
    </source>
</evidence>